<protein>
    <recommendedName>
        <fullName evidence="4">DUF393 domain-containing protein</fullName>
    </recommendedName>
</protein>
<dbReference type="GO" id="GO:0015035">
    <property type="term" value="F:protein-disulfide reductase activity"/>
    <property type="evidence" value="ECO:0007669"/>
    <property type="project" value="InterPro"/>
</dbReference>
<dbReference type="InterPro" id="IPR007263">
    <property type="entry name" value="DCC1-like"/>
</dbReference>
<dbReference type="Pfam" id="PF04134">
    <property type="entry name" value="DCC1-like"/>
    <property type="match status" value="1"/>
</dbReference>
<reference evidence="2" key="1">
    <citation type="submission" date="2021-01" db="EMBL/GenBank/DDBJ databases">
        <authorList>
            <consortium name="Genoscope - CEA"/>
            <person name="William W."/>
        </authorList>
    </citation>
    <scope>NUCLEOTIDE SEQUENCE</scope>
</reference>
<comment type="caution">
    <text evidence="2">The sequence shown here is derived from an EMBL/GenBank/DDBJ whole genome shotgun (WGS) entry which is preliminary data.</text>
</comment>
<dbReference type="AlphaFoldDB" id="A0A8S1JWL6"/>
<evidence type="ECO:0000313" key="2">
    <source>
        <dbReference type="EMBL" id="CAD8047284.1"/>
    </source>
</evidence>
<sequence>MKIDQQKLNVFYDEMCGICDKLIKLIVYLINPNILSLYSLQNAIQDEKLRKEYDLDLSSIVVITQNKKLIKSKAIFYLLKQTKLKYIIKVIEFIMPQCLSDWTYDFIAKHRDKICKLKRR</sequence>
<accession>A0A8S1JWL6</accession>
<name>A0A8S1JWL6_PARPR</name>
<evidence type="ECO:0000313" key="1">
    <source>
        <dbReference type="EMBL" id="CAD8047280.1"/>
    </source>
</evidence>
<dbReference type="OMA" id="FIKFIIC"/>
<evidence type="ECO:0000313" key="3">
    <source>
        <dbReference type="Proteomes" id="UP000688137"/>
    </source>
</evidence>
<dbReference type="Proteomes" id="UP000688137">
    <property type="component" value="Unassembled WGS sequence"/>
</dbReference>
<dbReference type="EMBL" id="CAJJDM010000008">
    <property type="protein sequence ID" value="CAD8047280.1"/>
    <property type="molecule type" value="Genomic_DNA"/>
</dbReference>
<keyword evidence="3" id="KW-1185">Reference proteome</keyword>
<organism evidence="2 3">
    <name type="scientific">Paramecium primaurelia</name>
    <dbReference type="NCBI Taxonomy" id="5886"/>
    <lineage>
        <taxon>Eukaryota</taxon>
        <taxon>Sar</taxon>
        <taxon>Alveolata</taxon>
        <taxon>Ciliophora</taxon>
        <taxon>Intramacronucleata</taxon>
        <taxon>Oligohymenophorea</taxon>
        <taxon>Peniculida</taxon>
        <taxon>Parameciidae</taxon>
        <taxon>Paramecium</taxon>
    </lineage>
</organism>
<dbReference type="EMBL" id="CAJJDM010000008">
    <property type="protein sequence ID" value="CAD8047284.1"/>
    <property type="molecule type" value="Genomic_DNA"/>
</dbReference>
<gene>
    <name evidence="1" type="ORF">PPRIM_AZ9-3.1.T0110349</name>
    <name evidence="2" type="ORF">PPRIM_AZ9-3.1.T0110351</name>
</gene>
<proteinExistence type="predicted"/>
<evidence type="ECO:0008006" key="4">
    <source>
        <dbReference type="Google" id="ProtNLM"/>
    </source>
</evidence>